<evidence type="ECO:0000256" key="2">
    <source>
        <dbReference type="ARBA" id="ARBA00022562"/>
    </source>
</evidence>
<keyword evidence="1" id="KW-0167">Capsid protein</keyword>
<keyword evidence="2" id="KW-1048">Host nucleus</keyword>
<dbReference type="GO" id="GO:0019069">
    <property type="term" value="P:viral capsid assembly"/>
    <property type="evidence" value="ECO:0007669"/>
    <property type="project" value="InterPro"/>
</dbReference>
<dbReference type="GeneID" id="920557"/>
<dbReference type="GO" id="GO:0003677">
    <property type="term" value="F:DNA binding"/>
    <property type="evidence" value="ECO:0007669"/>
    <property type="project" value="InterPro"/>
</dbReference>
<organism evidence="4 5">
    <name type="scientific">Cercopithecine herpesvirus 9 (strain DHV)</name>
    <name type="common">CeHV-9</name>
    <name type="synonym">Simian varicella virus</name>
    <dbReference type="NCBI Taxonomy" id="36348"/>
    <lineage>
        <taxon>Viruses</taxon>
        <taxon>Duplodnaviria</taxon>
        <taxon>Heunggongvirae</taxon>
        <taxon>Peploviricota</taxon>
        <taxon>Herviviricetes</taxon>
        <taxon>Herpesvirales</taxon>
        <taxon>Orthoherpesviridae</taxon>
        <taxon>Alphaherpesvirinae</taxon>
        <taxon>Varicellovirus</taxon>
        <taxon>Varicellovirus cercopithecinealpha9</taxon>
    </lineage>
</organism>
<dbReference type="HAMAP" id="MF_04018">
    <property type="entry name" value="HSV_TRX1"/>
    <property type="match status" value="1"/>
</dbReference>
<evidence type="ECO:0000256" key="1">
    <source>
        <dbReference type="ARBA" id="ARBA00022561"/>
    </source>
</evidence>
<dbReference type="GO" id="GO:0019028">
    <property type="term" value="C:viral capsid"/>
    <property type="evidence" value="ECO:0007669"/>
    <property type="project" value="UniProtKB-KW"/>
</dbReference>
<dbReference type="Pfam" id="PF03327">
    <property type="entry name" value="Herpes_VP19C"/>
    <property type="match status" value="1"/>
</dbReference>
<keyword evidence="3" id="KW-0946">Virion</keyword>
<dbReference type="KEGG" id="vg:920557"/>
<evidence type="ECO:0000256" key="3">
    <source>
        <dbReference type="ARBA" id="ARBA00022844"/>
    </source>
</evidence>
<keyword evidence="5" id="KW-1185">Reference proteome</keyword>
<dbReference type="InterPro" id="IPR004999">
    <property type="entry name" value="Herpes_1"/>
</dbReference>
<evidence type="ECO:0000313" key="5">
    <source>
        <dbReference type="Proteomes" id="UP000159358"/>
    </source>
</evidence>
<sequence length="467" mass="52855">MEANQRNSKLTQTLQIPTSNVMLMGDNRFIQIGNGLNMSYNSHNFRSSIKPWNLSTDKFTNTANGTLVRITPDCIVINNAHGLQIQQNTSDVFRLPLEQTHITPDLIKQVSLTDLCRPDVDFLGSPVFLIRHCLDIVEDASVCTPAGRRPENVVEALRALSGVCTAPWTVGEGGGLRACLISINFLTACRADEYADKQSAEAIRAAVISAYSDRRMEARLTKFSEYLQTMVQCHLFPHRYISFFGSLANYTIQDDLCNVTCIARGFQESMRTQYASNRRITANVPACVFWDVDRDLHLSSEGFKNLYLLFVYTQRYNREGVRMHIALSQLNETSFGNATGFLLGRIRAENVMWGTEGVDFPQQGNTSAFPLIQLTHDPTSPRCSIGEFTGDGWQLTRQRLYQWTGDFRGLPTQRSCLYAAYTLIGRLSSDNPRYARKMERLGDKAISVVWLEGVKWDAKNSWYECYY</sequence>
<protein>
    <submittedName>
        <fullName evidence="4">Capsid protein</fullName>
    </submittedName>
</protein>
<reference evidence="4 5" key="1">
    <citation type="journal article" date="2001" name="Virology">
        <title>The DNA sequence of the simian varicella virus genome.</title>
        <authorList>
            <person name="Gray W.L."/>
            <person name="Starnes H.B."/>
            <person name="White M.W."/>
            <person name="Mahalingam R."/>
        </authorList>
    </citation>
    <scope>NUCLEOTIDE SEQUENCE [LARGE SCALE GENOMIC DNA]</scope>
</reference>
<proteinExistence type="inferred from homology"/>
<dbReference type="RefSeq" id="NP_077435.1">
    <property type="nucleotide sequence ID" value="NC_002686.2"/>
</dbReference>
<organismHost>
    <name type="scientific">Chlorocebus aethiops</name>
    <name type="common">Green monkey</name>
    <name type="synonym">Cercopithecus aethiops</name>
    <dbReference type="NCBI Taxonomy" id="9534"/>
</organismHost>
<name>Q9E1Z5_CHV9D</name>
<dbReference type="Proteomes" id="UP000159358">
    <property type="component" value="Segment"/>
</dbReference>
<accession>Q9E1Z5</accession>
<evidence type="ECO:0000313" key="4">
    <source>
        <dbReference type="EMBL" id="AAG27193.1"/>
    </source>
</evidence>
<dbReference type="EMBL" id="AF275348">
    <property type="protein sequence ID" value="AAG27193.1"/>
    <property type="molecule type" value="Genomic_DNA"/>
</dbReference>